<gene>
    <name evidence="2" type="ORF">ACFP1L_00210</name>
</gene>
<dbReference type="RefSeq" id="WP_223877497.1">
    <property type="nucleotide sequence ID" value="NZ_BJDI01000017.1"/>
</dbReference>
<name>A0ABW1SFI1_9LACO</name>
<dbReference type="InterPro" id="IPR047650">
    <property type="entry name" value="Transpos_IS110"/>
</dbReference>
<comment type="caution">
    <text evidence="2">The sequence shown here is derived from an EMBL/GenBank/DDBJ whole genome shotgun (WGS) entry which is preliminary data.</text>
</comment>
<evidence type="ECO:0000259" key="1">
    <source>
        <dbReference type="Pfam" id="PF02371"/>
    </source>
</evidence>
<keyword evidence="3" id="KW-1185">Reference proteome</keyword>
<dbReference type="PANTHER" id="PTHR33055:SF13">
    <property type="entry name" value="TRANSPOSASE"/>
    <property type="match status" value="1"/>
</dbReference>
<dbReference type="EMBL" id="JBHSSE010000001">
    <property type="protein sequence ID" value="MFC6200312.1"/>
    <property type="molecule type" value="Genomic_DNA"/>
</dbReference>
<proteinExistence type="predicted"/>
<sequence length="171" mass="19579">MNEVRYYAKLLYELTVQAEKTNKQLVAEAKVLPEFDVMTSMPGIGPLSASERIGEVGDMRRFTNNRKLNAYVGVDLNRYQSGTYTRQDHINKRGDAKARAVRYVVVDSMIKQQAAAPNHIVNYYYRLKKGPHPKPDKVARVACMNKTLKCLLTMVKANQKYDYSYHGLEVQ</sequence>
<evidence type="ECO:0000313" key="3">
    <source>
        <dbReference type="Proteomes" id="UP001596171"/>
    </source>
</evidence>
<dbReference type="PANTHER" id="PTHR33055">
    <property type="entry name" value="TRANSPOSASE FOR INSERTION SEQUENCE ELEMENT IS1111A"/>
    <property type="match status" value="1"/>
</dbReference>
<dbReference type="Proteomes" id="UP001596171">
    <property type="component" value="Unassembled WGS sequence"/>
</dbReference>
<feature type="domain" description="Transposase IS116/IS110/IS902 C-terminal" evidence="1">
    <location>
        <begin position="38"/>
        <end position="110"/>
    </location>
</feature>
<organism evidence="2 3">
    <name type="scientific">Lactiplantibacillus nangangensis</name>
    <dbReference type="NCBI Taxonomy" id="2559917"/>
    <lineage>
        <taxon>Bacteria</taxon>
        <taxon>Bacillati</taxon>
        <taxon>Bacillota</taxon>
        <taxon>Bacilli</taxon>
        <taxon>Lactobacillales</taxon>
        <taxon>Lactobacillaceae</taxon>
        <taxon>Lactiplantibacillus</taxon>
    </lineage>
</organism>
<protein>
    <submittedName>
        <fullName evidence="2">Transposase</fullName>
    </submittedName>
</protein>
<reference evidence="3" key="1">
    <citation type="journal article" date="2019" name="Int. J. Syst. Evol. Microbiol.">
        <title>The Global Catalogue of Microorganisms (GCM) 10K type strain sequencing project: providing services to taxonomists for standard genome sequencing and annotation.</title>
        <authorList>
            <consortium name="The Broad Institute Genomics Platform"/>
            <consortium name="The Broad Institute Genome Sequencing Center for Infectious Disease"/>
            <person name="Wu L."/>
            <person name="Ma J."/>
        </authorList>
    </citation>
    <scope>NUCLEOTIDE SEQUENCE [LARGE SCALE GENOMIC DNA]</scope>
    <source>
        <strain evidence="3">CCM 8930</strain>
    </source>
</reference>
<dbReference type="InterPro" id="IPR003346">
    <property type="entry name" value="Transposase_20"/>
</dbReference>
<dbReference type="Pfam" id="PF02371">
    <property type="entry name" value="Transposase_20"/>
    <property type="match status" value="1"/>
</dbReference>
<evidence type="ECO:0000313" key="2">
    <source>
        <dbReference type="EMBL" id="MFC6200312.1"/>
    </source>
</evidence>
<accession>A0ABW1SFI1</accession>